<feature type="transmembrane region" description="Helical" evidence="1">
    <location>
        <begin position="40"/>
        <end position="61"/>
    </location>
</feature>
<feature type="domain" description="Amidohydrolase 3" evidence="2">
    <location>
        <begin position="133"/>
        <end position="615"/>
    </location>
</feature>
<dbReference type="InterPro" id="IPR033932">
    <property type="entry name" value="YtcJ-like"/>
</dbReference>
<evidence type="ECO:0000256" key="1">
    <source>
        <dbReference type="SAM" id="Phobius"/>
    </source>
</evidence>
<keyword evidence="1" id="KW-0472">Membrane</keyword>
<dbReference type="Gene3D" id="3.20.20.140">
    <property type="entry name" value="Metal-dependent hydrolases"/>
    <property type="match status" value="1"/>
</dbReference>
<accession>A0A8K0DSC6</accession>
<sequence>MVSHSRWRACLSVPLSYKEQIPVFGIGWVRAQYSPEMNSSYCTLLSAFIALLAVFVSLPLLRPDAHSFFMPFNFEGWLSWRAPTADLVLRNAVIYTSDDSLPFADSLAVRNGRILRLGNYSYVKELVGFGTKELNLKGKIVVPGFIDSHVHLIPGGLQMSRVQLRGVSERDEFVRRVKEAVRKSKPGSWILGGGWNNDLWGGALPMASWLDEITPYNPVWLSRMDGHMGLANSLALKLAGVTNLSEDPNGGTIMRTPTGEPTGLMIDSAMNFVHPYIPEVSIGERREALNKASNFALTQGVTTIVDFGRFFPGSSIELSWEDFSDVYQWADSLGKMRIRVCLFFPLETWSRLLDVVNKVGHAMSQWIHLGGVKAFADGSLGSNSALFYEPYVEEPHNYGLQVSDYEKLFNMTLAADNYGLQVAIHAIGDRANDLILDMYDSVLAKNGMRDRRFRIEHAQHLARQTPARFGEQRIVASVQPEHLLDDFECATKKLGLDRAQRGSYLFQSLLTSNAQLAFGSDWPVVNINPLGGIRTAMKRIPPNSKDAWVPSECLSVDDALKAYTISAAQACFLDNDIGSLTPGKLADFVLLSTDSWDDFAAEGYASVEATYVGGVKAYP</sequence>
<dbReference type="InterPro" id="IPR032466">
    <property type="entry name" value="Metal_Hydrolase"/>
</dbReference>
<dbReference type="PANTHER" id="PTHR22642">
    <property type="entry name" value="IMIDAZOLONEPROPIONASE"/>
    <property type="match status" value="1"/>
</dbReference>
<comment type="caution">
    <text evidence="3">The sequence shown here is derived from an EMBL/GenBank/DDBJ whole genome shotgun (WGS) entry which is preliminary data.</text>
</comment>
<dbReference type="OrthoDB" id="3501663at2759"/>
<dbReference type="InterPro" id="IPR013108">
    <property type="entry name" value="Amidohydro_3"/>
</dbReference>
<dbReference type="GO" id="GO:0016810">
    <property type="term" value="F:hydrolase activity, acting on carbon-nitrogen (but not peptide) bonds"/>
    <property type="evidence" value="ECO:0007669"/>
    <property type="project" value="InterPro"/>
</dbReference>
<evidence type="ECO:0000313" key="3">
    <source>
        <dbReference type="EMBL" id="KAF3434288.1"/>
    </source>
</evidence>
<dbReference type="SUPFAM" id="SSF51338">
    <property type="entry name" value="Composite domain of metallo-dependent hydrolases"/>
    <property type="match status" value="1"/>
</dbReference>
<dbReference type="Pfam" id="PF07969">
    <property type="entry name" value="Amidohydro_3"/>
    <property type="match status" value="1"/>
</dbReference>
<organism evidence="3 4">
    <name type="scientific">Rhamnella rubrinervis</name>
    <dbReference type="NCBI Taxonomy" id="2594499"/>
    <lineage>
        <taxon>Eukaryota</taxon>
        <taxon>Viridiplantae</taxon>
        <taxon>Streptophyta</taxon>
        <taxon>Embryophyta</taxon>
        <taxon>Tracheophyta</taxon>
        <taxon>Spermatophyta</taxon>
        <taxon>Magnoliopsida</taxon>
        <taxon>eudicotyledons</taxon>
        <taxon>Gunneridae</taxon>
        <taxon>Pentapetalae</taxon>
        <taxon>rosids</taxon>
        <taxon>fabids</taxon>
        <taxon>Rosales</taxon>
        <taxon>Rhamnaceae</taxon>
        <taxon>rhamnoid group</taxon>
        <taxon>Rhamneae</taxon>
        <taxon>Rhamnella</taxon>
    </lineage>
</organism>
<dbReference type="FunFam" id="3.10.310.70:FF:000002">
    <property type="entry name" value="LAF3/LAF3 ISF1/LAF3 ISF2"/>
    <property type="match status" value="1"/>
</dbReference>
<protein>
    <recommendedName>
        <fullName evidence="2">Amidohydrolase 3 domain-containing protein</fullName>
    </recommendedName>
</protein>
<proteinExistence type="predicted"/>
<evidence type="ECO:0000313" key="4">
    <source>
        <dbReference type="Proteomes" id="UP000796880"/>
    </source>
</evidence>
<evidence type="ECO:0000259" key="2">
    <source>
        <dbReference type="Pfam" id="PF07969"/>
    </source>
</evidence>
<dbReference type="EMBL" id="VOIH02000011">
    <property type="protein sequence ID" value="KAF3434288.1"/>
    <property type="molecule type" value="Genomic_DNA"/>
</dbReference>
<name>A0A8K0DSC6_9ROSA</name>
<dbReference type="InterPro" id="IPR011059">
    <property type="entry name" value="Metal-dep_hydrolase_composite"/>
</dbReference>
<dbReference type="CDD" id="cd01300">
    <property type="entry name" value="YtcJ_like"/>
    <property type="match status" value="1"/>
</dbReference>
<dbReference type="SUPFAM" id="SSF51556">
    <property type="entry name" value="Metallo-dependent hydrolases"/>
    <property type="match status" value="1"/>
</dbReference>
<gene>
    <name evidence="3" type="ORF">FNV43_RR25391</name>
</gene>
<dbReference type="Proteomes" id="UP000796880">
    <property type="component" value="Unassembled WGS sequence"/>
</dbReference>
<reference evidence="3" key="1">
    <citation type="submission" date="2020-03" db="EMBL/GenBank/DDBJ databases">
        <title>A high-quality chromosome-level genome assembly of a woody plant with both climbing and erect habits, Rhamnella rubrinervis.</title>
        <authorList>
            <person name="Lu Z."/>
            <person name="Yang Y."/>
            <person name="Zhu X."/>
            <person name="Sun Y."/>
        </authorList>
    </citation>
    <scope>NUCLEOTIDE SEQUENCE</scope>
    <source>
        <strain evidence="3">BYM</strain>
        <tissue evidence="3">Leaf</tissue>
    </source>
</reference>
<dbReference type="Gene3D" id="3.10.310.70">
    <property type="match status" value="1"/>
</dbReference>
<keyword evidence="4" id="KW-1185">Reference proteome</keyword>
<keyword evidence="1" id="KW-1133">Transmembrane helix</keyword>
<dbReference type="PANTHER" id="PTHR22642:SF2">
    <property type="entry name" value="PROTEIN LONG AFTER FAR-RED 3"/>
    <property type="match status" value="1"/>
</dbReference>
<dbReference type="AlphaFoldDB" id="A0A8K0DSC6"/>
<dbReference type="Gene3D" id="2.30.40.10">
    <property type="entry name" value="Urease, subunit C, domain 1"/>
    <property type="match status" value="1"/>
</dbReference>
<keyword evidence="1" id="KW-0812">Transmembrane</keyword>